<dbReference type="Gene3D" id="3.40.190.190">
    <property type="entry name" value="CypI, domain 2"/>
    <property type="match status" value="1"/>
</dbReference>
<dbReference type="RefSeq" id="WP_094254670.1">
    <property type="nucleotide sequence ID" value="NZ_NNCE01000004.1"/>
</dbReference>
<gene>
    <name evidence="2" type="ORF">EI74_0508</name>
</gene>
<sequence length="384" mass="43596">MNKIKRILSSMLGIGILVTSATVAISCAQEVQRSDNFELSTKWFVAKLGTEAITNYEKVFNEKYDQLKSENASKYPNAINISMKVVSNDNSDARLQNVLTGKSGMTITNVANVINLNNPNITVGAQILTRAFKNDTTIKYYSDSDGPKYLSETAITETNELLKNTPFQSWDDVKQKWDGAKYEFLYSDPNDKINFYRGMILISGTDAIIRDIKDAWNTKNFEKFISYGIIHGKISSQGKYKLQDKLLRDHFGKGINEIPGDLRIQDSEKLNLIGSDNKYRIAFDDMYSFAWQNNSDGNVKKDIFKTKDNEYLQVLSLTNPLLYDVLIFNNKILNADTINLIIDTFISLSIDNTTDTYGIYNGYNGYKKIDNFNDEIVIPFNKAL</sequence>
<dbReference type="EMBL" id="SNWN01000012">
    <property type="protein sequence ID" value="TDO19869.1"/>
    <property type="molecule type" value="Genomic_DNA"/>
</dbReference>
<reference evidence="2 3" key="1">
    <citation type="submission" date="2019-03" db="EMBL/GenBank/DDBJ databases">
        <title>Genomic Encyclopedia of Archaeal and Bacterial Type Strains, Phase II (KMG-II): from individual species to whole genera.</title>
        <authorList>
            <person name="Goeker M."/>
        </authorList>
    </citation>
    <scope>NUCLEOTIDE SEQUENCE [LARGE SCALE GENOMIC DNA]</scope>
    <source>
        <strain evidence="2 3">ATCC 700618</strain>
    </source>
</reference>
<name>A0A4V3C2W4_9MOLU</name>
<evidence type="ECO:0000313" key="2">
    <source>
        <dbReference type="EMBL" id="TDO19869.1"/>
    </source>
</evidence>
<dbReference type="AlphaFoldDB" id="A0A4V3C2W4"/>
<organism evidence="2 3">
    <name type="scientific">Mycoplasma testudineum</name>
    <dbReference type="NCBI Taxonomy" id="244584"/>
    <lineage>
        <taxon>Bacteria</taxon>
        <taxon>Bacillati</taxon>
        <taxon>Mycoplasmatota</taxon>
        <taxon>Mollicutes</taxon>
        <taxon>Mycoplasmataceae</taxon>
        <taxon>Mycoplasma</taxon>
    </lineage>
</organism>
<dbReference type="InterPro" id="IPR043100">
    <property type="entry name" value="CypI_dom_II"/>
</dbReference>
<proteinExistence type="predicted"/>
<feature type="signal peptide" evidence="1">
    <location>
        <begin position="1"/>
        <end position="24"/>
    </location>
</feature>
<keyword evidence="3" id="KW-1185">Reference proteome</keyword>
<dbReference type="Proteomes" id="UP000295518">
    <property type="component" value="Unassembled WGS sequence"/>
</dbReference>
<protein>
    <submittedName>
        <fullName evidence="2">Phosphonate transport system substrate-binding protein</fullName>
    </submittedName>
</protein>
<dbReference type="InterPro" id="IPR010592">
    <property type="entry name" value="CypI"/>
</dbReference>
<dbReference type="OrthoDB" id="401239at2"/>
<comment type="caution">
    <text evidence="2">The sequence shown here is derived from an EMBL/GenBank/DDBJ whole genome shotgun (WGS) entry which is preliminary data.</text>
</comment>
<accession>A0A4V3C2W4</accession>
<feature type="chain" id="PRO_5020489257" evidence="1">
    <location>
        <begin position="25"/>
        <end position="384"/>
    </location>
</feature>
<dbReference type="PROSITE" id="PS51257">
    <property type="entry name" value="PROKAR_LIPOPROTEIN"/>
    <property type="match status" value="1"/>
</dbReference>
<dbReference type="NCBIfam" id="NF045838">
    <property type="entry name" value="MG289_thiam_LP"/>
    <property type="match status" value="1"/>
</dbReference>
<keyword evidence="1" id="KW-0732">Signal</keyword>
<dbReference type="Gene3D" id="3.40.190.180">
    <property type="entry name" value="Cypl, domain I"/>
    <property type="match status" value="1"/>
</dbReference>
<dbReference type="InterPro" id="IPR043099">
    <property type="entry name" value="CypI_dom_I"/>
</dbReference>
<evidence type="ECO:0000313" key="3">
    <source>
        <dbReference type="Proteomes" id="UP000295518"/>
    </source>
</evidence>
<evidence type="ECO:0000256" key="1">
    <source>
        <dbReference type="SAM" id="SignalP"/>
    </source>
</evidence>
<dbReference type="Pfam" id="PF06646">
    <property type="entry name" value="CypI"/>
    <property type="match status" value="1"/>
</dbReference>